<dbReference type="KEGG" id="gms:SOIL9_05530"/>
<sequence>MATKKKLASPPEIDWPETLRTGRPGIVRWNERSETARQMTKLGRGDYTGCDLAGINFGGQSVLKFQGAGVDFADATLTRGSFIEADLRGANFAGAEMTKFCARNADLTGAKLPNVSLKGGRLVGAKFVGADLSGADLTGADITGTDFTDANLTGTVFAELVFDQTTVWPAGYEPPAGAKWSPDAPDPRFNGVGDEAVAVSLDGLLARLNKVIDANRMTRTAEMLKTGTNQLFSEIEPAVVRGIVRSQREPDLVYSCLIESDGTYSCGTPDLAECMGLRGEPCKHLLVLLIGLTKAGQLDASAADRFIVAAGGKKHKWDERIADQVSDTFLKYKGAQAGEIDWRPTETIPEDFYAM</sequence>
<organism evidence="1 2">
    <name type="scientific">Gemmata massiliana</name>
    <dbReference type="NCBI Taxonomy" id="1210884"/>
    <lineage>
        <taxon>Bacteria</taxon>
        <taxon>Pseudomonadati</taxon>
        <taxon>Planctomycetota</taxon>
        <taxon>Planctomycetia</taxon>
        <taxon>Gemmatales</taxon>
        <taxon>Gemmataceae</taxon>
        <taxon>Gemmata</taxon>
    </lineage>
</organism>
<dbReference type="InterPro" id="IPR051082">
    <property type="entry name" value="Pentapeptide-BTB/POZ_domain"/>
</dbReference>
<dbReference type="AlphaFoldDB" id="A0A6P2DBM1"/>
<dbReference type="InterPro" id="IPR001646">
    <property type="entry name" value="5peptide_repeat"/>
</dbReference>
<dbReference type="SUPFAM" id="SSF141571">
    <property type="entry name" value="Pentapeptide repeat-like"/>
    <property type="match status" value="1"/>
</dbReference>
<proteinExistence type="predicted"/>
<gene>
    <name evidence="1" type="ORF">SOIL9_05530</name>
</gene>
<dbReference type="Proteomes" id="UP000464178">
    <property type="component" value="Chromosome"/>
</dbReference>
<dbReference type="PANTHER" id="PTHR14136">
    <property type="entry name" value="BTB_POZ DOMAIN-CONTAINING PROTEIN KCTD9"/>
    <property type="match status" value="1"/>
</dbReference>
<dbReference type="RefSeq" id="WP_162671352.1">
    <property type="nucleotide sequence ID" value="NZ_LR593886.1"/>
</dbReference>
<evidence type="ECO:0000313" key="2">
    <source>
        <dbReference type="Proteomes" id="UP000464178"/>
    </source>
</evidence>
<dbReference type="Gene3D" id="2.160.20.80">
    <property type="entry name" value="E3 ubiquitin-protein ligase SopA"/>
    <property type="match status" value="1"/>
</dbReference>
<accession>A0A6P2DBM1</accession>
<name>A0A6P2DBM1_9BACT</name>
<evidence type="ECO:0000313" key="1">
    <source>
        <dbReference type="EMBL" id="VTR97765.1"/>
    </source>
</evidence>
<dbReference type="Pfam" id="PF00805">
    <property type="entry name" value="Pentapeptide"/>
    <property type="match status" value="2"/>
</dbReference>
<protein>
    <submittedName>
        <fullName evidence="1">Uncharacterized protein</fullName>
    </submittedName>
</protein>
<dbReference type="EMBL" id="LR593886">
    <property type="protein sequence ID" value="VTR97765.1"/>
    <property type="molecule type" value="Genomic_DNA"/>
</dbReference>
<dbReference type="PANTHER" id="PTHR14136:SF17">
    <property type="entry name" value="BTB_POZ DOMAIN-CONTAINING PROTEIN KCTD9"/>
    <property type="match status" value="1"/>
</dbReference>
<keyword evidence="2" id="KW-1185">Reference proteome</keyword>
<reference evidence="1 2" key="1">
    <citation type="submission" date="2019-05" db="EMBL/GenBank/DDBJ databases">
        <authorList>
            <consortium name="Science for Life Laboratories"/>
        </authorList>
    </citation>
    <scope>NUCLEOTIDE SEQUENCE [LARGE SCALE GENOMIC DNA]</scope>
    <source>
        <strain evidence="1">Soil9</strain>
    </source>
</reference>